<gene>
    <name evidence="4" type="ORF">H4075_03700</name>
</gene>
<feature type="compositionally biased region" description="Gly residues" evidence="1">
    <location>
        <begin position="285"/>
        <end position="315"/>
    </location>
</feature>
<dbReference type="Proteomes" id="UP000515344">
    <property type="component" value="Chromosome"/>
</dbReference>
<accession>A0A7G5XIL7</accession>
<protein>
    <submittedName>
        <fullName evidence="4">Outer membrane beta-barrel protein</fullName>
    </submittedName>
</protein>
<evidence type="ECO:0000256" key="1">
    <source>
        <dbReference type="SAM" id="MobiDB-lite"/>
    </source>
</evidence>
<feature type="region of interest" description="Disordered" evidence="1">
    <location>
        <begin position="277"/>
        <end position="315"/>
    </location>
</feature>
<dbReference type="AlphaFoldDB" id="A0A7G5XIL7"/>
<organism evidence="4 5">
    <name type="scientific">Lacibacter sediminis</name>
    <dbReference type="NCBI Taxonomy" id="2760713"/>
    <lineage>
        <taxon>Bacteria</taxon>
        <taxon>Pseudomonadati</taxon>
        <taxon>Bacteroidota</taxon>
        <taxon>Chitinophagia</taxon>
        <taxon>Chitinophagales</taxon>
        <taxon>Chitinophagaceae</taxon>
        <taxon>Lacibacter</taxon>
    </lineage>
</organism>
<dbReference type="Pfam" id="PF13620">
    <property type="entry name" value="CarboxypepD_reg"/>
    <property type="match status" value="1"/>
</dbReference>
<feature type="domain" description="Outer membrane protein beta-barrel" evidence="3">
    <location>
        <begin position="452"/>
        <end position="758"/>
    </location>
</feature>
<feature type="compositionally biased region" description="Low complexity" evidence="1">
    <location>
        <begin position="921"/>
        <end position="945"/>
    </location>
</feature>
<keyword evidence="2" id="KW-0732">Signal</keyword>
<evidence type="ECO:0000256" key="2">
    <source>
        <dbReference type="SAM" id="SignalP"/>
    </source>
</evidence>
<dbReference type="InterPro" id="IPR008969">
    <property type="entry name" value="CarboxyPept-like_regulatory"/>
</dbReference>
<evidence type="ECO:0000259" key="3">
    <source>
        <dbReference type="Pfam" id="PF14905"/>
    </source>
</evidence>
<reference evidence="5" key="1">
    <citation type="submission" date="2020-08" db="EMBL/GenBank/DDBJ databases">
        <title>Lacibacter sp. S13-6-6 genome sequencing.</title>
        <authorList>
            <person name="Jin L."/>
        </authorList>
    </citation>
    <scope>NUCLEOTIDE SEQUENCE [LARGE SCALE GENOMIC DNA]</scope>
    <source>
        <strain evidence="5">S13-6-6</strain>
    </source>
</reference>
<name>A0A7G5XIL7_9BACT</name>
<dbReference type="InterPro" id="IPR041700">
    <property type="entry name" value="OMP_b-brl_3"/>
</dbReference>
<keyword evidence="5" id="KW-1185">Reference proteome</keyword>
<dbReference type="KEGG" id="lacs:H4075_03700"/>
<dbReference type="Pfam" id="PF14905">
    <property type="entry name" value="OMP_b-brl_3"/>
    <property type="match status" value="1"/>
</dbReference>
<feature type="signal peptide" evidence="2">
    <location>
        <begin position="1"/>
        <end position="19"/>
    </location>
</feature>
<evidence type="ECO:0000313" key="4">
    <source>
        <dbReference type="EMBL" id="QNA45320.1"/>
    </source>
</evidence>
<dbReference type="RefSeq" id="WP_182804267.1">
    <property type="nucleotide sequence ID" value="NZ_CP060007.1"/>
</dbReference>
<dbReference type="SUPFAM" id="SSF56935">
    <property type="entry name" value="Porins"/>
    <property type="match status" value="1"/>
</dbReference>
<evidence type="ECO:0000313" key="5">
    <source>
        <dbReference type="Proteomes" id="UP000515344"/>
    </source>
</evidence>
<dbReference type="EMBL" id="CP060007">
    <property type="protein sequence ID" value="QNA45320.1"/>
    <property type="molecule type" value="Genomic_DNA"/>
</dbReference>
<dbReference type="Gene3D" id="2.60.40.1120">
    <property type="entry name" value="Carboxypeptidase-like, regulatory domain"/>
    <property type="match status" value="1"/>
</dbReference>
<feature type="region of interest" description="Disordered" evidence="1">
    <location>
        <begin position="920"/>
        <end position="945"/>
    </location>
</feature>
<sequence length="945" mass="105852">MKKLLLILLVIIASVSVKAQTAGITGKVTDSTGSKGLDKATVKLVEKSFPYDTSRTSTNAKGEFSFAKIPTSAYSIVISYTGYKPMIKEFFKPSAGVSNIDLGELVLVNSYLDLKEIVIEAPAVTMKEDTVEYRAGAFQTKPNATTEELLKKLPGVQVDREGNVTAQGKAVTRVKVNGKDFFTGDPKTATKEIPADMIDKVQVIDDYGDQSTVSGIRDGEPEKVINLQLKKDKNKGIFGRAQAGYGTNDRYNGAVTVNRFNNSKQLSIIANSNNVNTSTFQQDGSSGGGNTGGGGGGRGGMTFGGGGGGGNTGGNQNGVTKLNSIGLNYRNDFGTRNSFYGSYTYSHRATSIEQYTAQENIGKTGAGSIFTNTDQGSLNKNGTHRAFGNLELWIDSFNYIKFSPSFTLTESNNRSQSVFDIFNESSLLQDGTNMNTSLSDRPNFRSNLLYNHRFKKRGRNFSFNSDLNFSSNESDQFTNNESVFYLTNGTKDSTLKQNILQDNRTRNINLRATYTEPLAVDRFLDLSYNYNKNFGSNDRQNYIQLPGNTNYTLIDSFSNAYENNFDYNRIGASLRTVKKKYNYSVGVIFQPVIMRGYDTNKDSAYKTIQNFNWFPVARFTYNFTRTKAINFNYNGIARQPSFEQLQPVPDRSNLQYQTIGNPLLRPSNSHNFNANFNNFNFSSGRIFLVNLGFNFIEDQIVNNVIFFRNSSGDKTGGQLTRPENVNGYYNANLFGTYSRPFKNRKYVISANSMVNYNNNISLVDSERNIGKNWLYTQGLNFEFNIPWLELVTGARYSLIYNDFSNASNPTTKTTTWVLSSDARFDLGAGFIFRWDFDYTINQGLAAGVQKNIALLNASLEKEVFKKKNGIIRLAGFDVFKQNTNVSRSVNNNFIVDTRTNRLTQYFMLSFTYRLNRFKGTQQPQQQNNMRRMGGERTMMMNNDNQ</sequence>
<proteinExistence type="predicted"/>
<feature type="chain" id="PRO_5028841764" evidence="2">
    <location>
        <begin position="20"/>
        <end position="945"/>
    </location>
</feature>
<dbReference type="SUPFAM" id="SSF49464">
    <property type="entry name" value="Carboxypeptidase regulatory domain-like"/>
    <property type="match status" value="1"/>
</dbReference>